<dbReference type="RefSeq" id="WP_161675376.1">
    <property type="nucleotide sequence ID" value="NZ_JAABLP010000002.1"/>
</dbReference>
<reference evidence="2" key="1">
    <citation type="submission" date="2020-01" db="EMBL/GenBank/DDBJ databases">
        <authorList>
            <person name="Fang Y."/>
            <person name="Sun R."/>
            <person name="Nie L."/>
            <person name="He J."/>
            <person name="Hao L."/>
            <person name="Wang L."/>
            <person name="Su S."/>
            <person name="Lv E."/>
            <person name="Zhang Z."/>
            <person name="Xie R."/>
            <person name="Liu H."/>
        </authorList>
    </citation>
    <scope>NUCLEOTIDE SEQUENCE [LARGE SCALE GENOMIC DNA]</scope>
    <source>
        <strain evidence="2">XCT-53</strain>
    </source>
</reference>
<protein>
    <submittedName>
        <fullName evidence="1">Uncharacterized protein</fullName>
    </submittedName>
</protein>
<dbReference type="EMBL" id="JAABLQ010000001">
    <property type="protein sequence ID" value="NBN77091.1"/>
    <property type="molecule type" value="Genomic_DNA"/>
</dbReference>
<organism evidence="1 2">
    <name type="scientific">Pannonibacter tanglangensis</name>
    <dbReference type="NCBI Taxonomy" id="2750084"/>
    <lineage>
        <taxon>Bacteria</taxon>
        <taxon>Pseudomonadati</taxon>
        <taxon>Pseudomonadota</taxon>
        <taxon>Alphaproteobacteria</taxon>
        <taxon>Hyphomicrobiales</taxon>
        <taxon>Stappiaceae</taxon>
        <taxon>Pannonibacter</taxon>
    </lineage>
</organism>
<comment type="caution">
    <text evidence="1">The sequence shown here is derived from an EMBL/GenBank/DDBJ whole genome shotgun (WGS) entry which is preliminary data.</text>
</comment>
<evidence type="ECO:0000313" key="2">
    <source>
        <dbReference type="Proteomes" id="UP000586722"/>
    </source>
</evidence>
<accession>A0A7X5EZP7</accession>
<keyword evidence="2" id="KW-1185">Reference proteome</keyword>
<proteinExistence type="predicted"/>
<gene>
    <name evidence="1" type="ORF">GWI72_02285</name>
</gene>
<sequence>MNRILLALAVSLSALWPLSGQAASEDEIYAQVETLLGDAEGLDPFLEELRRALVTGTARDVAKLVAFPLPVNNNGTSFDIRSAKEFERNYERLVTEATKDLVASADYTELFVSSDGVSIGDGAVWIAPVCDNQSCTRSHWALVSINN</sequence>
<name>A0A7X5EZP7_9HYPH</name>
<dbReference type="AlphaFoldDB" id="A0A7X5EZP7"/>
<dbReference type="Proteomes" id="UP000586722">
    <property type="component" value="Unassembled WGS sequence"/>
</dbReference>
<evidence type="ECO:0000313" key="1">
    <source>
        <dbReference type="EMBL" id="NBN77091.1"/>
    </source>
</evidence>